<organism evidence="1 2">
    <name type="scientific">Acinetobacter proteolyticus</name>
    <dbReference type="NCBI Taxonomy" id="1776741"/>
    <lineage>
        <taxon>Bacteria</taxon>
        <taxon>Pseudomonadati</taxon>
        <taxon>Pseudomonadota</taxon>
        <taxon>Gammaproteobacteria</taxon>
        <taxon>Moraxellales</taxon>
        <taxon>Moraxellaceae</taxon>
        <taxon>Acinetobacter</taxon>
    </lineage>
</organism>
<dbReference type="Proteomes" id="UP000233553">
    <property type="component" value="Unassembled WGS sequence"/>
</dbReference>
<comment type="caution">
    <text evidence="1">The sequence shown here is derived from an EMBL/GenBank/DDBJ whole genome shotgun (WGS) entry which is preliminary data.</text>
</comment>
<dbReference type="RefSeq" id="WP_101235721.1">
    <property type="nucleotide sequence ID" value="NZ_PISJ01000005.1"/>
</dbReference>
<dbReference type="EMBL" id="PISJ01000005">
    <property type="protein sequence ID" value="PKF35500.1"/>
    <property type="molecule type" value="Genomic_DNA"/>
</dbReference>
<accession>A0A2N0WI74</accession>
<proteinExistence type="predicted"/>
<evidence type="ECO:0000313" key="2">
    <source>
        <dbReference type="Proteomes" id="UP000233553"/>
    </source>
</evidence>
<name>A0A2N0WI74_9GAMM</name>
<dbReference type="AlphaFoldDB" id="A0A2N0WI74"/>
<gene>
    <name evidence="1" type="ORF">CW311_04215</name>
</gene>
<protein>
    <submittedName>
        <fullName evidence="1">Uncharacterized protein</fullName>
    </submittedName>
</protein>
<reference evidence="1 2" key="1">
    <citation type="submission" date="2017-12" db="EMBL/GenBank/DDBJ databases">
        <title>Draft Genome sequences of multiple microbial strains isolated from spacecraft associated surfaces.</title>
        <authorList>
            <person name="Seuylemezian A."/>
            <person name="Vaishampayan P."/>
            <person name="Venkateswaran K."/>
        </authorList>
    </citation>
    <scope>NUCLEOTIDE SEQUENCE [LARGE SCALE GENOMIC DNA]</scope>
    <source>
        <strain evidence="1 2">2P01AA</strain>
    </source>
</reference>
<sequence length="176" mass="20610">MSQPKPKVERKYISKVGLHDLFYELSEELGYEVEEIEDNYLDALANLIELWTKQGYIEVYVDSKDRKYGRCKPSDEKQNSVPWYIGVHHARLLSTMEDDPLIVIIFEELDENGEPNTIASLRFLANHDLMFGEKGRDKYNPAKLKALRMHIDSLIQEGNKYTAEQIRLNREMQESK</sequence>
<evidence type="ECO:0000313" key="1">
    <source>
        <dbReference type="EMBL" id="PKF35500.1"/>
    </source>
</evidence>